<evidence type="ECO:0000313" key="8">
    <source>
        <dbReference type="Proteomes" id="UP000035462"/>
    </source>
</evidence>
<gene>
    <name evidence="7" type="ORF">AF77_09575</name>
</gene>
<feature type="transmembrane region" description="Helical" evidence="6">
    <location>
        <begin position="69"/>
        <end position="94"/>
    </location>
</feature>
<dbReference type="GO" id="GO:0016020">
    <property type="term" value="C:membrane"/>
    <property type="evidence" value="ECO:0007669"/>
    <property type="project" value="UniProtKB-SubCell"/>
</dbReference>
<name>A0A837JA48_9BACT</name>
<dbReference type="Gene3D" id="1.20.120.20">
    <property type="entry name" value="Apolipoprotein"/>
    <property type="match status" value="1"/>
</dbReference>
<sequence length="238" mass="26131">MQNIAIFDLVIITITLLLGLKGLFRGIIKEIFGIIGIIGAIFVASRISTQTGELIAPILVLENQATIKLIGFVIALVIVWLIAYSAGVVVSKIFSASGLGIIDRFFGFLFGMAKIFLIFSVIAYALYQVNSFKKVIDEQFKSSILMPYLLDVGSVIIKLDTTALTNNIDKAIETVTDTPSNIQNTTQEIKQEVDSTLNNVQEVVEEVVEDGVKDAVEEEVKTTKDKLKDIANKNENNQ</sequence>
<evidence type="ECO:0000313" key="7">
    <source>
        <dbReference type="EMBL" id="KLE03699.1"/>
    </source>
</evidence>
<keyword evidence="5" id="KW-0175">Coiled coil</keyword>
<reference evidence="7 8" key="1">
    <citation type="submission" date="2014-01" db="EMBL/GenBank/DDBJ databases">
        <title>Development of a Comparative Genomic Fingerprinting Assay for High Resolution Genotyping of Arcobacter butzleri.</title>
        <authorList>
            <person name="Webb A.L."/>
            <person name="Inglis G.D."/>
            <person name="Kruczkiewicz P."/>
            <person name="Selinger L.B."/>
            <person name="Taboada E.N."/>
        </authorList>
    </citation>
    <scope>NUCLEOTIDE SEQUENCE [LARGE SCALE GENOMIC DNA]</scope>
    <source>
        <strain evidence="7 8">L352</strain>
    </source>
</reference>
<comment type="subcellular location">
    <subcellularLocation>
        <location evidence="1">Membrane</location>
        <topology evidence="1">Multi-pass membrane protein</topology>
    </subcellularLocation>
</comment>
<evidence type="ECO:0000256" key="6">
    <source>
        <dbReference type="SAM" id="Phobius"/>
    </source>
</evidence>
<dbReference type="GO" id="GO:0009403">
    <property type="term" value="P:toxin biosynthetic process"/>
    <property type="evidence" value="ECO:0007669"/>
    <property type="project" value="InterPro"/>
</dbReference>
<dbReference type="EMBL" id="JAIT01000059">
    <property type="protein sequence ID" value="KLE03699.1"/>
    <property type="molecule type" value="Genomic_DNA"/>
</dbReference>
<keyword evidence="3 6" id="KW-1133">Transmembrane helix</keyword>
<evidence type="ECO:0000256" key="1">
    <source>
        <dbReference type="ARBA" id="ARBA00004141"/>
    </source>
</evidence>
<organism evidence="7 8">
    <name type="scientific">Aliarcobacter butzleri L352</name>
    <dbReference type="NCBI Taxonomy" id="1447260"/>
    <lineage>
        <taxon>Bacteria</taxon>
        <taxon>Pseudomonadati</taxon>
        <taxon>Campylobacterota</taxon>
        <taxon>Epsilonproteobacteria</taxon>
        <taxon>Campylobacterales</taxon>
        <taxon>Arcobacteraceae</taxon>
        <taxon>Aliarcobacter</taxon>
    </lineage>
</organism>
<proteinExistence type="predicted"/>
<dbReference type="Pfam" id="PF02674">
    <property type="entry name" value="Colicin_V"/>
    <property type="match status" value="1"/>
</dbReference>
<evidence type="ECO:0000256" key="2">
    <source>
        <dbReference type="ARBA" id="ARBA00022692"/>
    </source>
</evidence>
<evidence type="ECO:0000256" key="4">
    <source>
        <dbReference type="ARBA" id="ARBA00023136"/>
    </source>
</evidence>
<dbReference type="InterPro" id="IPR003825">
    <property type="entry name" value="Colicin-V_CvpA"/>
</dbReference>
<dbReference type="Proteomes" id="UP000035462">
    <property type="component" value="Unassembled WGS sequence"/>
</dbReference>
<feature type="transmembrane region" description="Helical" evidence="6">
    <location>
        <begin position="106"/>
        <end position="127"/>
    </location>
</feature>
<dbReference type="PANTHER" id="PTHR36926:SF1">
    <property type="entry name" value="COLICIN V PRODUCTION PROTEIN"/>
    <property type="match status" value="1"/>
</dbReference>
<feature type="transmembrane region" description="Helical" evidence="6">
    <location>
        <begin position="6"/>
        <end position="24"/>
    </location>
</feature>
<comment type="caution">
    <text evidence="7">The sequence shown here is derived from an EMBL/GenBank/DDBJ whole genome shotgun (WGS) entry which is preliminary data.</text>
</comment>
<protein>
    <submittedName>
        <fullName evidence="7">Colicin V synthesis protein</fullName>
    </submittedName>
</protein>
<feature type="transmembrane region" description="Helical" evidence="6">
    <location>
        <begin position="31"/>
        <end position="49"/>
    </location>
</feature>
<dbReference type="RefSeq" id="WP_046995256.1">
    <property type="nucleotide sequence ID" value="NZ_JAIT01000059.1"/>
</dbReference>
<dbReference type="AlphaFoldDB" id="A0A837JA48"/>
<dbReference type="PANTHER" id="PTHR36926">
    <property type="entry name" value="COLICIN V PRODUCTION PROTEIN"/>
    <property type="match status" value="1"/>
</dbReference>
<keyword evidence="4 6" id="KW-0472">Membrane</keyword>
<feature type="coiled-coil region" evidence="5">
    <location>
        <begin position="186"/>
        <end position="233"/>
    </location>
</feature>
<evidence type="ECO:0000256" key="3">
    <source>
        <dbReference type="ARBA" id="ARBA00022989"/>
    </source>
</evidence>
<keyword evidence="2 6" id="KW-0812">Transmembrane</keyword>
<accession>A0A837JA48</accession>
<evidence type="ECO:0000256" key="5">
    <source>
        <dbReference type="SAM" id="Coils"/>
    </source>
</evidence>
<dbReference type="InterPro" id="IPR052719">
    <property type="entry name" value="CvpA-like"/>
</dbReference>